<evidence type="ECO:0000259" key="5">
    <source>
        <dbReference type="Pfam" id="PF00535"/>
    </source>
</evidence>
<keyword evidence="4" id="KW-0812">Transmembrane</keyword>
<dbReference type="GO" id="GO:0016757">
    <property type="term" value="F:glycosyltransferase activity"/>
    <property type="evidence" value="ECO:0007669"/>
    <property type="project" value="UniProtKB-KW"/>
</dbReference>
<sequence length="391" mass="45209">MIFILIFVFSFLLLFWYYFGYLLFLKFLLLVTRNKRKKAPPLFKKDSPPFVTILIPTYNEEKHILEKIKNTLEIDYPTDKKEIVIIDSASQDGTVKNAEALIQGEKNVKLLQETSRRGKGAALNYAISETQGEIILVTDANSFLNCETLKRIIPHFCSEDVGGVCGKFQVLETGKSLDFENRTYWAFEEKLRSLESELDSVIHMSGEISAFRKGLALYDENDLAEDFELAVQIRKKGFLLVYEPKAVANEEIPYKPEEFVKRKKDVTIGTIQTLWKHRDAIFNPKYGWYGMLILPSHKLLQIFLPWLSVLTVVSFQLGLILNLSSQILKYFLAGESLIFVIVLLILGLPFGKRFSLTKRVRFYLLAQWIIIGAWKDFFRGRFEVTWQKAGR</sequence>
<evidence type="ECO:0000256" key="2">
    <source>
        <dbReference type="ARBA" id="ARBA00022676"/>
    </source>
</evidence>
<name>A0A2M7TRZ5_9BACT</name>
<reference evidence="7" key="1">
    <citation type="submission" date="2017-09" db="EMBL/GenBank/DDBJ databases">
        <title>Depth-based differentiation of microbial function through sediment-hosted aquifers and enrichment of novel symbionts in the deep terrestrial subsurface.</title>
        <authorList>
            <person name="Probst A.J."/>
            <person name="Ladd B."/>
            <person name="Jarett J.K."/>
            <person name="Geller-Mcgrath D.E."/>
            <person name="Sieber C.M.K."/>
            <person name="Emerson J.B."/>
            <person name="Anantharaman K."/>
            <person name="Thomas B.C."/>
            <person name="Malmstrom R."/>
            <person name="Stieglmeier M."/>
            <person name="Klingl A."/>
            <person name="Woyke T."/>
            <person name="Ryan C.M."/>
            <person name="Banfield J.F."/>
        </authorList>
    </citation>
    <scope>NUCLEOTIDE SEQUENCE [LARGE SCALE GENOMIC DNA]</scope>
</reference>
<keyword evidence="3" id="KW-0808">Transferase</keyword>
<dbReference type="InterPro" id="IPR029044">
    <property type="entry name" value="Nucleotide-diphossugar_trans"/>
</dbReference>
<evidence type="ECO:0000313" key="6">
    <source>
        <dbReference type="EMBL" id="PIZ58294.1"/>
    </source>
</evidence>
<dbReference type="AlphaFoldDB" id="A0A2M7TRZ5"/>
<comment type="caution">
    <text evidence="6">The sequence shown here is derived from an EMBL/GenBank/DDBJ whole genome shotgun (WGS) entry which is preliminary data.</text>
</comment>
<dbReference type="PANTHER" id="PTHR43630">
    <property type="entry name" value="POLY-BETA-1,6-N-ACETYL-D-GLUCOSAMINE SYNTHASE"/>
    <property type="match status" value="1"/>
</dbReference>
<comment type="similarity">
    <text evidence="1">Belongs to the glycosyltransferase 2 family.</text>
</comment>
<feature type="domain" description="Glycosyltransferase 2-like" evidence="5">
    <location>
        <begin position="52"/>
        <end position="214"/>
    </location>
</feature>
<dbReference type="InterPro" id="IPR001173">
    <property type="entry name" value="Glyco_trans_2-like"/>
</dbReference>
<dbReference type="PANTHER" id="PTHR43630:SF1">
    <property type="entry name" value="POLY-BETA-1,6-N-ACETYL-D-GLUCOSAMINE SYNTHASE"/>
    <property type="match status" value="1"/>
</dbReference>
<evidence type="ECO:0000256" key="4">
    <source>
        <dbReference type="SAM" id="Phobius"/>
    </source>
</evidence>
<accession>A0A2M7TRZ5</accession>
<protein>
    <recommendedName>
        <fullName evidence="5">Glycosyltransferase 2-like domain-containing protein</fullName>
    </recommendedName>
</protein>
<proteinExistence type="inferred from homology"/>
<keyword evidence="4" id="KW-0472">Membrane</keyword>
<feature type="transmembrane region" description="Helical" evidence="4">
    <location>
        <begin position="327"/>
        <end position="348"/>
    </location>
</feature>
<evidence type="ECO:0000256" key="1">
    <source>
        <dbReference type="ARBA" id="ARBA00006739"/>
    </source>
</evidence>
<feature type="transmembrane region" description="Helical" evidence="4">
    <location>
        <begin position="299"/>
        <end position="321"/>
    </location>
</feature>
<keyword evidence="2" id="KW-0328">Glycosyltransferase</keyword>
<gene>
    <name evidence="6" type="ORF">COY20_03945</name>
</gene>
<dbReference type="SUPFAM" id="SSF53448">
    <property type="entry name" value="Nucleotide-diphospho-sugar transferases"/>
    <property type="match status" value="1"/>
</dbReference>
<evidence type="ECO:0000256" key="3">
    <source>
        <dbReference type="ARBA" id="ARBA00022679"/>
    </source>
</evidence>
<evidence type="ECO:0000313" key="7">
    <source>
        <dbReference type="Proteomes" id="UP000229336"/>
    </source>
</evidence>
<dbReference type="EMBL" id="PFNX01000071">
    <property type="protein sequence ID" value="PIZ58294.1"/>
    <property type="molecule type" value="Genomic_DNA"/>
</dbReference>
<dbReference type="Pfam" id="PF00535">
    <property type="entry name" value="Glycos_transf_2"/>
    <property type="match status" value="1"/>
</dbReference>
<dbReference type="Proteomes" id="UP000229336">
    <property type="component" value="Unassembled WGS sequence"/>
</dbReference>
<dbReference type="Gene3D" id="3.90.550.10">
    <property type="entry name" value="Spore Coat Polysaccharide Biosynthesis Protein SpsA, Chain A"/>
    <property type="match status" value="1"/>
</dbReference>
<feature type="transmembrane region" description="Helical" evidence="4">
    <location>
        <begin position="6"/>
        <end position="29"/>
    </location>
</feature>
<keyword evidence="4" id="KW-1133">Transmembrane helix</keyword>
<organism evidence="6 7">
    <name type="scientific">Candidatus Shapirobacteria bacterium CG_4_10_14_0_2_um_filter_40_12</name>
    <dbReference type="NCBI Taxonomy" id="1974871"/>
    <lineage>
        <taxon>Bacteria</taxon>
        <taxon>Candidatus Shapironibacteriota</taxon>
    </lineage>
</organism>